<evidence type="ECO:0000256" key="4">
    <source>
        <dbReference type="ARBA" id="ARBA00022833"/>
    </source>
</evidence>
<gene>
    <name evidence="7" type="primary">CSON005095</name>
</gene>
<dbReference type="SMART" id="SM00355">
    <property type="entry name" value="ZnF_C2H2"/>
    <property type="match status" value="11"/>
</dbReference>
<keyword evidence="2" id="KW-0677">Repeat</keyword>
<feature type="domain" description="C2H2-type" evidence="6">
    <location>
        <begin position="178"/>
        <end position="201"/>
    </location>
</feature>
<evidence type="ECO:0000313" key="7">
    <source>
        <dbReference type="EMBL" id="SSX21676.1"/>
    </source>
</evidence>
<keyword evidence="4" id="KW-0862">Zinc</keyword>
<feature type="domain" description="C2H2-type" evidence="6">
    <location>
        <begin position="411"/>
        <end position="438"/>
    </location>
</feature>
<reference evidence="7" key="1">
    <citation type="submission" date="2018-07" db="EMBL/GenBank/DDBJ databases">
        <authorList>
            <person name="Quirk P.G."/>
            <person name="Krulwich T.A."/>
        </authorList>
    </citation>
    <scope>NUCLEOTIDE SEQUENCE</scope>
</reference>
<feature type="domain" description="C2H2-type" evidence="6">
    <location>
        <begin position="441"/>
        <end position="468"/>
    </location>
</feature>
<dbReference type="EMBL" id="UFQT01000204">
    <property type="protein sequence ID" value="SSX21676.1"/>
    <property type="molecule type" value="Genomic_DNA"/>
</dbReference>
<dbReference type="GO" id="GO:0000977">
    <property type="term" value="F:RNA polymerase II transcription regulatory region sequence-specific DNA binding"/>
    <property type="evidence" value="ECO:0007669"/>
    <property type="project" value="TreeGrafter"/>
</dbReference>
<evidence type="ECO:0000259" key="6">
    <source>
        <dbReference type="PROSITE" id="PS50157"/>
    </source>
</evidence>
<name>A0A336LUF7_CULSO</name>
<feature type="domain" description="C2H2-type" evidence="6">
    <location>
        <begin position="348"/>
        <end position="371"/>
    </location>
</feature>
<dbReference type="AlphaFoldDB" id="A0A336LUF7"/>
<dbReference type="FunFam" id="3.30.160.60:FF:000065">
    <property type="entry name" value="B-cell CLL/lymphoma 6, member B"/>
    <property type="match status" value="1"/>
</dbReference>
<keyword evidence="3 5" id="KW-0863">Zinc-finger</keyword>
<dbReference type="PROSITE" id="PS00028">
    <property type="entry name" value="ZINC_FINGER_C2H2_1"/>
    <property type="match status" value="8"/>
</dbReference>
<accession>A0A336LUF7</accession>
<protein>
    <submittedName>
        <fullName evidence="7">CSON005095 protein</fullName>
    </submittedName>
</protein>
<dbReference type="SUPFAM" id="SSF57667">
    <property type="entry name" value="beta-beta-alpha zinc fingers"/>
    <property type="match status" value="5"/>
</dbReference>
<dbReference type="InterPro" id="IPR013087">
    <property type="entry name" value="Znf_C2H2_type"/>
</dbReference>
<feature type="domain" description="C2H2-type" evidence="6">
    <location>
        <begin position="471"/>
        <end position="498"/>
    </location>
</feature>
<dbReference type="PROSITE" id="PS50157">
    <property type="entry name" value="ZINC_FINGER_C2H2_2"/>
    <property type="match status" value="8"/>
</dbReference>
<feature type="domain" description="C2H2-type" evidence="6">
    <location>
        <begin position="252"/>
        <end position="279"/>
    </location>
</feature>
<evidence type="ECO:0000256" key="1">
    <source>
        <dbReference type="ARBA" id="ARBA00022723"/>
    </source>
</evidence>
<dbReference type="GO" id="GO:0000981">
    <property type="term" value="F:DNA-binding transcription factor activity, RNA polymerase II-specific"/>
    <property type="evidence" value="ECO:0007669"/>
    <property type="project" value="TreeGrafter"/>
</dbReference>
<dbReference type="PANTHER" id="PTHR24409:SF295">
    <property type="entry name" value="AZ2-RELATED"/>
    <property type="match status" value="1"/>
</dbReference>
<proteinExistence type="predicted"/>
<evidence type="ECO:0000256" key="3">
    <source>
        <dbReference type="ARBA" id="ARBA00022771"/>
    </source>
</evidence>
<feature type="domain" description="C2H2-type" evidence="6">
    <location>
        <begin position="318"/>
        <end position="341"/>
    </location>
</feature>
<dbReference type="InterPro" id="IPR036236">
    <property type="entry name" value="Znf_C2H2_sf"/>
</dbReference>
<dbReference type="Pfam" id="PF00096">
    <property type="entry name" value="zf-C2H2"/>
    <property type="match status" value="4"/>
</dbReference>
<evidence type="ECO:0000256" key="5">
    <source>
        <dbReference type="PROSITE-ProRule" id="PRU00042"/>
    </source>
</evidence>
<dbReference type="GO" id="GO:0008270">
    <property type="term" value="F:zinc ion binding"/>
    <property type="evidence" value="ECO:0007669"/>
    <property type="project" value="UniProtKB-KW"/>
</dbReference>
<dbReference type="VEuPathDB" id="VectorBase:CSON005095"/>
<keyword evidence="1" id="KW-0479">Metal-binding</keyword>
<dbReference type="GO" id="GO:0005634">
    <property type="term" value="C:nucleus"/>
    <property type="evidence" value="ECO:0007669"/>
    <property type="project" value="TreeGrafter"/>
</dbReference>
<dbReference type="PANTHER" id="PTHR24409">
    <property type="entry name" value="ZINC FINGER PROTEIN 142"/>
    <property type="match status" value="1"/>
</dbReference>
<feature type="domain" description="C2H2-type" evidence="6">
    <location>
        <begin position="208"/>
        <end position="231"/>
    </location>
</feature>
<dbReference type="Gene3D" id="3.30.160.60">
    <property type="entry name" value="Classic Zinc Finger"/>
    <property type="match status" value="6"/>
</dbReference>
<evidence type="ECO:0000256" key="2">
    <source>
        <dbReference type="ARBA" id="ARBA00022737"/>
    </source>
</evidence>
<sequence>MTIQEFNLIVTILPSKKRVKYEISRYSTEKLREVHELKVAELVEEDSHKIQCRKCDDQVKINLFWANKKVQIPDSIQDESKIELKSEVIEEILVPEMNLDIKPEIYIKEEVFEQEKGHGNEISLKSSPESIENRKKPKNCDRSKYYTNIKCKLCSKEIRRYNMKKHILTHSRRGKGDFQCNECGNSYTRLSTLENHLIVTHFPLLAKFSCEICSKNFTRLLLLNRHKEIQHQIDGNSSQSIQSEHELKKDCYKCGECSTTFHRKRNYDRHVNTFQCRKERKKYNYAQKTLCHICSKEVNTNILKYHLAAHASGQKQPYECNECGRKFTRPLTVLDHLIHKHFQSLAKFSCELCPKVFARLPILNQHKVATHRIGENLSQKCPHCNLILANKSTLKTHINDMHTDPALKKKFTCEQCSKIFFKKDNYKIHVLTHVSQDKWPFHCEICEKAFIKKGVYDKHKKEHLDLESILKKCEVCGKGFKYRNSLVEHMYIHTENSI</sequence>
<organism evidence="7">
    <name type="scientific">Culicoides sonorensis</name>
    <name type="common">Biting midge</name>
    <dbReference type="NCBI Taxonomy" id="179676"/>
    <lineage>
        <taxon>Eukaryota</taxon>
        <taxon>Metazoa</taxon>
        <taxon>Ecdysozoa</taxon>
        <taxon>Arthropoda</taxon>
        <taxon>Hexapoda</taxon>
        <taxon>Insecta</taxon>
        <taxon>Pterygota</taxon>
        <taxon>Neoptera</taxon>
        <taxon>Endopterygota</taxon>
        <taxon>Diptera</taxon>
        <taxon>Nematocera</taxon>
        <taxon>Chironomoidea</taxon>
        <taxon>Ceratopogonidae</taxon>
        <taxon>Ceratopogoninae</taxon>
        <taxon>Culicoides</taxon>
        <taxon>Monoculicoides</taxon>
    </lineage>
</organism>
<dbReference type="OMA" id="THRIGEN"/>